<evidence type="ECO:0000313" key="2">
    <source>
        <dbReference type="EMBL" id="KAG5682187.1"/>
    </source>
</evidence>
<evidence type="ECO:0000256" key="1">
    <source>
        <dbReference type="SAM" id="MobiDB-lite"/>
    </source>
</evidence>
<gene>
    <name evidence="2" type="ORF">PVAND_011555</name>
</gene>
<sequence length="215" mass="23860">MSYDDFMETQTPHALPLSLLESPTHAQADSRFQSNTSLHEIPTHLLPINDFISDFQKENENAINSKIYIVLSNAASIIVNGDVTMTNNSIGAVFHNNTIQGNIGDINHGTPFKVTQPHQSSDSTLKESIPQKQNHQEVNASDKRDITDKILSSTKTLGFLVLGGEVNFGRDNQITFGNDLPAISFEGREREKTEKIKPSYVSPTTSAQYNNEDRD</sequence>
<reference evidence="2" key="1">
    <citation type="submission" date="2021-03" db="EMBL/GenBank/DDBJ databases">
        <title>Chromosome level genome of the anhydrobiotic midge Polypedilum vanderplanki.</title>
        <authorList>
            <person name="Yoshida Y."/>
            <person name="Kikawada T."/>
            <person name="Gusev O."/>
        </authorList>
    </citation>
    <scope>NUCLEOTIDE SEQUENCE</scope>
    <source>
        <strain evidence="2">NIAS01</strain>
        <tissue evidence="2">Whole body or cell culture</tissue>
    </source>
</reference>
<name>A0A9J6CKH4_POLVA</name>
<feature type="compositionally biased region" description="Polar residues" evidence="1">
    <location>
        <begin position="201"/>
        <end position="215"/>
    </location>
</feature>
<keyword evidence="3" id="KW-1185">Reference proteome</keyword>
<proteinExistence type="predicted"/>
<dbReference type="EMBL" id="JADBJN010000001">
    <property type="protein sequence ID" value="KAG5682187.1"/>
    <property type="molecule type" value="Genomic_DNA"/>
</dbReference>
<dbReference type="Proteomes" id="UP001107558">
    <property type="component" value="Chromosome 1"/>
</dbReference>
<organism evidence="2 3">
    <name type="scientific">Polypedilum vanderplanki</name>
    <name type="common">Sleeping chironomid midge</name>
    <dbReference type="NCBI Taxonomy" id="319348"/>
    <lineage>
        <taxon>Eukaryota</taxon>
        <taxon>Metazoa</taxon>
        <taxon>Ecdysozoa</taxon>
        <taxon>Arthropoda</taxon>
        <taxon>Hexapoda</taxon>
        <taxon>Insecta</taxon>
        <taxon>Pterygota</taxon>
        <taxon>Neoptera</taxon>
        <taxon>Endopterygota</taxon>
        <taxon>Diptera</taxon>
        <taxon>Nematocera</taxon>
        <taxon>Chironomoidea</taxon>
        <taxon>Chironomidae</taxon>
        <taxon>Chironominae</taxon>
        <taxon>Polypedilum</taxon>
        <taxon>Polypedilum</taxon>
    </lineage>
</organism>
<feature type="region of interest" description="Disordered" evidence="1">
    <location>
        <begin position="115"/>
        <end position="140"/>
    </location>
</feature>
<comment type="caution">
    <text evidence="2">The sequence shown here is derived from an EMBL/GenBank/DDBJ whole genome shotgun (WGS) entry which is preliminary data.</text>
</comment>
<feature type="compositionally biased region" description="Polar residues" evidence="1">
    <location>
        <begin position="130"/>
        <end position="139"/>
    </location>
</feature>
<evidence type="ECO:0000313" key="3">
    <source>
        <dbReference type="Proteomes" id="UP001107558"/>
    </source>
</evidence>
<feature type="region of interest" description="Disordered" evidence="1">
    <location>
        <begin position="189"/>
        <end position="215"/>
    </location>
</feature>
<accession>A0A9J6CKH4</accession>
<dbReference type="AlphaFoldDB" id="A0A9J6CKH4"/>
<protein>
    <submittedName>
        <fullName evidence="2">Uncharacterized protein</fullName>
    </submittedName>
</protein>